<feature type="active site" description="Proton donor" evidence="3">
    <location>
        <position position="176"/>
    </location>
</feature>
<dbReference type="PRINTS" id="PR00387">
    <property type="entry name" value="PDIESTERASE1"/>
</dbReference>
<comment type="cofactor">
    <cofactor evidence="6">
        <name>a divalent metal cation</name>
        <dbReference type="ChEBI" id="CHEBI:60240"/>
    </cofactor>
    <text evidence="6">Binds 2 divalent metal cations per subunit. Site 1 may preferentially bind zinc ions, while site 2 has a preference for magnesium and/or manganese ions.</text>
</comment>
<dbReference type="Proteomes" id="UP001489004">
    <property type="component" value="Unassembled WGS sequence"/>
</dbReference>
<dbReference type="InterPro" id="IPR002073">
    <property type="entry name" value="PDEase_catalytic_dom"/>
</dbReference>
<dbReference type="PROSITE" id="PS00126">
    <property type="entry name" value="PDEASE_I_1"/>
    <property type="match status" value="1"/>
</dbReference>
<accession>A0AAW1QFA3</accession>
<dbReference type="InterPro" id="IPR003607">
    <property type="entry name" value="HD/PDEase_dom"/>
</dbReference>
<feature type="binding site" evidence="5">
    <location>
        <position position="216"/>
    </location>
    <ligand>
        <name>Zn(2+)</name>
        <dbReference type="ChEBI" id="CHEBI:29105"/>
        <label>1</label>
    </ligand>
</feature>
<evidence type="ECO:0000256" key="1">
    <source>
        <dbReference type="ARBA" id="ARBA00022723"/>
    </source>
</evidence>
<feature type="binding site" evidence="5">
    <location>
        <position position="330"/>
    </location>
    <ligand>
        <name>Zn(2+)</name>
        <dbReference type="ChEBI" id="CHEBI:29105"/>
        <label>1</label>
    </ligand>
</feature>
<comment type="similarity">
    <text evidence="6">Belongs to the cyclic nucleotide phosphodiesterase family.</text>
</comment>
<dbReference type="AlphaFoldDB" id="A0AAW1QFA3"/>
<dbReference type="GO" id="GO:0007165">
    <property type="term" value="P:signal transduction"/>
    <property type="evidence" value="ECO:0007669"/>
    <property type="project" value="InterPro"/>
</dbReference>
<gene>
    <name evidence="9" type="ORF">WJX72_006367</name>
</gene>
<dbReference type="PANTHER" id="PTHR11347">
    <property type="entry name" value="CYCLIC NUCLEOTIDE PHOSPHODIESTERASE"/>
    <property type="match status" value="1"/>
</dbReference>
<feature type="domain" description="PDEase" evidence="8">
    <location>
        <begin position="100"/>
        <end position="425"/>
    </location>
</feature>
<evidence type="ECO:0000256" key="3">
    <source>
        <dbReference type="PIRSR" id="PIRSR623088-1"/>
    </source>
</evidence>
<evidence type="ECO:0000313" key="9">
    <source>
        <dbReference type="EMBL" id="KAK9820126.1"/>
    </source>
</evidence>
<evidence type="ECO:0000256" key="2">
    <source>
        <dbReference type="ARBA" id="ARBA00022801"/>
    </source>
</evidence>
<dbReference type="SUPFAM" id="SSF109604">
    <property type="entry name" value="HD-domain/PDEase-like"/>
    <property type="match status" value="1"/>
</dbReference>
<dbReference type="InterPro" id="IPR023088">
    <property type="entry name" value="PDEase"/>
</dbReference>
<feature type="binding site" evidence="5">
    <location>
        <position position="217"/>
    </location>
    <ligand>
        <name>Zn(2+)</name>
        <dbReference type="ChEBI" id="CHEBI:29105"/>
        <label>1</label>
    </ligand>
</feature>
<dbReference type="PROSITE" id="PS51845">
    <property type="entry name" value="PDEASE_I_2"/>
    <property type="match status" value="1"/>
</dbReference>
<dbReference type="GO" id="GO:0004114">
    <property type="term" value="F:3',5'-cyclic-nucleotide phosphodiesterase activity"/>
    <property type="evidence" value="ECO:0007669"/>
    <property type="project" value="InterPro"/>
</dbReference>
<dbReference type="Pfam" id="PF00233">
    <property type="entry name" value="PDEase_I"/>
    <property type="match status" value="1"/>
</dbReference>
<feature type="binding site" evidence="4">
    <location>
        <begin position="176"/>
        <end position="180"/>
    </location>
    <ligand>
        <name>AMP</name>
        <dbReference type="ChEBI" id="CHEBI:456215"/>
    </ligand>
</feature>
<feature type="binding site" evidence="4">
    <location>
        <position position="381"/>
    </location>
    <ligand>
        <name>AMP</name>
        <dbReference type="ChEBI" id="CHEBI:456215"/>
    </ligand>
</feature>
<proteinExistence type="inferred from homology"/>
<feature type="region of interest" description="Disordered" evidence="7">
    <location>
        <begin position="422"/>
        <end position="452"/>
    </location>
</feature>
<feature type="binding site" evidence="5">
    <location>
        <position position="217"/>
    </location>
    <ligand>
        <name>Zn(2+)</name>
        <dbReference type="ChEBI" id="CHEBI:29105"/>
        <label>2</label>
    </ligand>
</feature>
<evidence type="ECO:0000256" key="6">
    <source>
        <dbReference type="RuleBase" id="RU363067"/>
    </source>
</evidence>
<keyword evidence="2 6" id="KW-0378">Hydrolase</keyword>
<dbReference type="InterPro" id="IPR023174">
    <property type="entry name" value="PDEase_CS"/>
</dbReference>
<evidence type="ECO:0000256" key="5">
    <source>
        <dbReference type="PIRSR" id="PIRSR623088-3"/>
    </source>
</evidence>
<protein>
    <recommendedName>
        <fullName evidence="6">Phosphodiesterase</fullName>
        <ecNumber evidence="6">3.1.4.-</ecNumber>
    </recommendedName>
</protein>
<feature type="compositionally biased region" description="Low complexity" evidence="7">
    <location>
        <begin position="425"/>
        <end position="437"/>
    </location>
</feature>
<evidence type="ECO:0000256" key="7">
    <source>
        <dbReference type="SAM" id="MobiDB-lite"/>
    </source>
</evidence>
<feature type="binding site" evidence="4">
    <location>
        <position position="330"/>
    </location>
    <ligand>
        <name>AMP</name>
        <dbReference type="ChEBI" id="CHEBI:456215"/>
    </ligand>
</feature>
<dbReference type="CDD" id="cd00077">
    <property type="entry name" value="HDc"/>
    <property type="match status" value="1"/>
</dbReference>
<keyword evidence="10" id="KW-1185">Reference proteome</keyword>
<evidence type="ECO:0000256" key="4">
    <source>
        <dbReference type="PIRSR" id="PIRSR623088-2"/>
    </source>
</evidence>
<reference evidence="9 10" key="1">
    <citation type="journal article" date="2024" name="Nat. Commun.">
        <title>Phylogenomics reveals the evolutionary origins of lichenization in chlorophyte algae.</title>
        <authorList>
            <person name="Puginier C."/>
            <person name="Libourel C."/>
            <person name="Otte J."/>
            <person name="Skaloud P."/>
            <person name="Haon M."/>
            <person name="Grisel S."/>
            <person name="Petersen M."/>
            <person name="Berrin J.G."/>
            <person name="Delaux P.M."/>
            <person name="Dal Grande F."/>
            <person name="Keller J."/>
        </authorList>
    </citation>
    <scope>NUCLEOTIDE SEQUENCE [LARGE SCALE GENOMIC DNA]</scope>
    <source>
        <strain evidence="9 10">SAG 2043</strain>
    </source>
</reference>
<comment type="caution">
    <text evidence="9">The sequence shown here is derived from an EMBL/GenBank/DDBJ whole genome shotgun (WGS) entry which is preliminary data.</text>
</comment>
<dbReference type="Gene3D" id="1.10.1300.10">
    <property type="entry name" value="3'5'-cyclic nucleotide phosphodiesterase, catalytic domain"/>
    <property type="match status" value="1"/>
</dbReference>
<name>A0AAW1QFA3_9CHLO</name>
<evidence type="ECO:0000313" key="10">
    <source>
        <dbReference type="Proteomes" id="UP001489004"/>
    </source>
</evidence>
<feature type="binding site" evidence="5">
    <location>
        <position position="180"/>
    </location>
    <ligand>
        <name>Zn(2+)</name>
        <dbReference type="ChEBI" id="CHEBI:29105"/>
        <label>1</label>
    </ligand>
</feature>
<sequence length="452" mass="50641">MEPINSQALGRDTVGTCLGFLRQCKDDPAVSAAERYALGVLVNWLAQVDLCQDTEGDELDESARAYLLSYRDKFTRKNLIPRGHGELVGDSPKSSHSATASNIHDPVLAAEMDKLDDWDTFDIFKVAELSKGRPLVTVVMALLRRYDLLDKLTLPLAKTRSFFREIEAAYRHNPYHNSLHAADVTQSLGCMFACDEFTSQLTDLEMLSMIIATSVHDVGHPGVTNEFLINTNSDIAVTYNDNSINENMHAALAFRILRKPENNCLAHLPEEQFRFVRRTVVRIVLSTDMAGHAELVKDFAANVKLLGPNLLHWSPEKRSTVLSFCVHCADIANPAKPLHLGQQWTDRVMQEFFSQGDKERERGLPVSPLCDREKVQVPKSQMTFLDYVVKPSYEALKWLAPHTAERALHNIERAKQHWASVTRASGQSLSPQQSLDDSLADGKPEAEQNGLH</sequence>
<feature type="binding site" evidence="4">
    <location>
        <position position="217"/>
    </location>
    <ligand>
        <name>AMP</name>
        <dbReference type="ChEBI" id="CHEBI:456215"/>
    </ligand>
</feature>
<dbReference type="InterPro" id="IPR036971">
    <property type="entry name" value="PDEase_catalytic_dom_sf"/>
</dbReference>
<organism evidence="9 10">
    <name type="scientific">[Myrmecia] bisecta</name>
    <dbReference type="NCBI Taxonomy" id="41462"/>
    <lineage>
        <taxon>Eukaryota</taxon>
        <taxon>Viridiplantae</taxon>
        <taxon>Chlorophyta</taxon>
        <taxon>core chlorophytes</taxon>
        <taxon>Trebouxiophyceae</taxon>
        <taxon>Trebouxiales</taxon>
        <taxon>Trebouxiaceae</taxon>
        <taxon>Myrmecia</taxon>
    </lineage>
</organism>
<dbReference type="EC" id="3.1.4.-" evidence="6"/>
<keyword evidence="1 5" id="KW-0479">Metal-binding</keyword>
<evidence type="ECO:0000259" key="8">
    <source>
        <dbReference type="PROSITE" id="PS51845"/>
    </source>
</evidence>
<dbReference type="EMBL" id="JALJOR010000003">
    <property type="protein sequence ID" value="KAK9820126.1"/>
    <property type="molecule type" value="Genomic_DNA"/>
</dbReference>
<dbReference type="GO" id="GO:0046872">
    <property type="term" value="F:metal ion binding"/>
    <property type="evidence" value="ECO:0007669"/>
    <property type="project" value="UniProtKB-KW"/>
</dbReference>